<proteinExistence type="predicted"/>
<dbReference type="Proteomes" id="UP001229421">
    <property type="component" value="Unassembled WGS sequence"/>
</dbReference>
<name>A0AAD8KAM9_TARER</name>
<sequence length="68" mass="7818">MCFFFNGTICSVFPPVMLQHVCFKCYIMSMIYFSNGLFMDVVVIQIIESACLLWKSVSLHIQSNVVED</sequence>
<dbReference type="AlphaFoldDB" id="A0AAD8KAM9"/>
<protein>
    <submittedName>
        <fullName evidence="1">Uncharacterized protein</fullName>
    </submittedName>
</protein>
<reference evidence="1" key="1">
    <citation type="journal article" date="2023" name="bioRxiv">
        <title>Improved chromosome-level genome assembly for marigold (Tagetes erecta).</title>
        <authorList>
            <person name="Jiang F."/>
            <person name="Yuan L."/>
            <person name="Wang S."/>
            <person name="Wang H."/>
            <person name="Xu D."/>
            <person name="Wang A."/>
            <person name="Fan W."/>
        </authorList>
    </citation>
    <scope>NUCLEOTIDE SEQUENCE</scope>
    <source>
        <strain evidence="1">WSJ</strain>
        <tissue evidence="1">Leaf</tissue>
    </source>
</reference>
<evidence type="ECO:0000313" key="2">
    <source>
        <dbReference type="Proteomes" id="UP001229421"/>
    </source>
</evidence>
<comment type="caution">
    <text evidence="1">The sequence shown here is derived from an EMBL/GenBank/DDBJ whole genome shotgun (WGS) entry which is preliminary data.</text>
</comment>
<accession>A0AAD8KAM9</accession>
<dbReference type="EMBL" id="JAUHHV010000007">
    <property type="protein sequence ID" value="KAK1419264.1"/>
    <property type="molecule type" value="Genomic_DNA"/>
</dbReference>
<organism evidence="1 2">
    <name type="scientific">Tagetes erecta</name>
    <name type="common">African marigold</name>
    <dbReference type="NCBI Taxonomy" id="13708"/>
    <lineage>
        <taxon>Eukaryota</taxon>
        <taxon>Viridiplantae</taxon>
        <taxon>Streptophyta</taxon>
        <taxon>Embryophyta</taxon>
        <taxon>Tracheophyta</taxon>
        <taxon>Spermatophyta</taxon>
        <taxon>Magnoliopsida</taxon>
        <taxon>eudicotyledons</taxon>
        <taxon>Gunneridae</taxon>
        <taxon>Pentapetalae</taxon>
        <taxon>asterids</taxon>
        <taxon>campanulids</taxon>
        <taxon>Asterales</taxon>
        <taxon>Asteraceae</taxon>
        <taxon>Asteroideae</taxon>
        <taxon>Heliantheae alliance</taxon>
        <taxon>Tageteae</taxon>
        <taxon>Tagetes</taxon>
    </lineage>
</organism>
<evidence type="ECO:0000313" key="1">
    <source>
        <dbReference type="EMBL" id="KAK1419264.1"/>
    </source>
</evidence>
<keyword evidence="2" id="KW-1185">Reference proteome</keyword>
<gene>
    <name evidence="1" type="ORF">QVD17_28428</name>
</gene>